<name>A0A6J1LRY5_DROHY</name>
<accession>A0A6J1LRY5</accession>
<dbReference type="GeneID" id="111596476"/>
<reference evidence="4" key="1">
    <citation type="submission" date="2025-08" db="UniProtKB">
        <authorList>
            <consortium name="RefSeq"/>
        </authorList>
    </citation>
    <scope>IDENTIFICATION</scope>
    <source>
        <strain evidence="4">15085-1641.00</strain>
        <tissue evidence="4">Whole body</tissue>
    </source>
</reference>
<dbReference type="RefSeq" id="XP_023166497.1">
    <property type="nucleotide sequence ID" value="XM_023310729.1"/>
</dbReference>
<keyword evidence="2" id="KW-1133">Transmembrane helix</keyword>
<evidence type="ECO:0000256" key="2">
    <source>
        <dbReference type="SAM" id="Phobius"/>
    </source>
</evidence>
<dbReference type="KEGG" id="dhe:111596476"/>
<dbReference type="Proteomes" id="UP000504633">
    <property type="component" value="Unplaced"/>
</dbReference>
<keyword evidence="3" id="KW-1185">Reference proteome</keyword>
<keyword evidence="2" id="KW-0472">Membrane</keyword>
<keyword evidence="2" id="KW-0812">Transmembrane</keyword>
<dbReference type="OrthoDB" id="7854385at2759"/>
<feature type="region of interest" description="Disordered" evidence="1">
    <location>
        <begin position="1"/>
        <end position="23"/>
    </location>
</feature>
<proteinExistence type="predicted"/>
<protein>
    <submittedName>
        <fullName evidence="4">Uncharacterized protein LOC111596476 isoform X1</fullName>
    </submittedName>
</protein>
<gene>
    <name evidence="4" type="primary">LOC111596476</name>
</gene>
<evidence type="ECO:0000313" key="3">
    <source>
        <dbReference type="Proteomes" id="UP000504633"/>
    </source>
</evidence>
<evidence type="ECO:0000256" key="1">
    <source>
        <dbReference type="SAM" id="MobiDB-lite"/>
    </source>
</evidence>
<dbReference type="AlphaFoldDB" id="A0A6J1LRY5"/>
<sequence length="241" mass="28006">MYSEDIESYAQSEEGDMRLDSSNPYLKWNRQIGKNGQTAEMAKDKVEYHVLGTARHYKVLETLSKSQRFITKLPDDTVKTAQVRKAKSVEQMNVKPVVSAHKVMPRVRLPTQNDVCRNGSITTRQIARNMVESQMKRINELAKAKKKRRKQCKCNKRFGKLTRLLTSAHVPISLATSSPILQYISEFMCELMSILCLLFVMGLLIMCYLYSRPRKLTFMQRLFCFIFSYFFSDSCYDSDLF</sequence>
<organism evidence="3 4">
    <name type="scientific">Drosophila hydei</name>
    <name type="common">Fruit fly</name>
    <dbReference type="NCBI Taxonomy" id="7224"/>
    <lineage>
        <taxon>Eukaryota</taxon>
        <taxon>Metazoa</taxon>
        <taxon>Ecdysozoa</taxon>
        <taxon>Arthropoda</taxon>
        <taxon>Hexapoda</taxon>
        <taxon>Insecta</taxon>
        <taxon>Pterygota</taxon>
        <taxon>Neoptera</taxon>
        <taxon>Endopterygota</taxon>
        <taxon>Diptera</taxon>
        <taxon>Brachycera</taxon>
        <taxon>Muscomorpha</taxon>
        <taxon>Ephydroidea</taxon>
        <taxon>Drosophilidae</taxon>
        <taxon>Drosophila</taxon>
    </lineage>
</organism>
<feature type="transmembrane region" description="Helical" evidence="2">
    <location>
        <begin position="191"/>
        <end position="211"/>
    </location>
</feature>
<evidence type="ECO:0000313" key="4">
    <source>
        <dbReference type="RefSeq" id="XP_023166497.1"/>
    </source>
</evidence>